<dbReference type="GO" id="GO:0008408">
    <property type="term" value="F:3'-5' exonuclease activity"/>
    <property type="evidence" value="ECO:0007669"/>
    <property type="project" value="UniProtKB-UniRule"/>
</dbReference>
<dbReference type="GO" id="GO:0008409">
    <property type="term" value="F:5'-3' exonuclease activity"/>
    <property type="evidence" value="ECO:0007669"/>
    <property type="project" value="UniProtKB-UniRule"/>
</dbReference>
<keyword evidence="14 17" id="KW-0234">DNA repair</keyword>
<dbReference type="FunFam" id="3.40.50.1010:FF:000001">
    <property type="entry name" value="DNA polymerase I"/>
    <property type="match status" value="1"/>
</dbReference>
<evidence type="ECO:0000313" key="22">
    <source>
        <dbReference type="Proteomes" id="UP000672602"/>
    </source>
</evidence>
<dbReference type="InterPro" id="IPR036279">
    <property type="entry name" value="5-3_exonuclease_C_sf"/>
</dbReference>
<evidence type="ECO:0000256" key="9">
    <source>
        <dbReference type="ARBA" id="ARBA00022763"/>
    </source>
</evidence>
<accession>A0A8J7S0K8</accession>
<dbReference type="GO" id="GO:0006261">
    <property type="term" value="P:DNA-templated DNA replication"/>
    <property type="evidence" value="ECO:0007669"/>
    <property type="project" value="UniProtKB-UniRule"/>
</dbReference>
<evidence type="ECO:0000256" key="4">
    <source>
        <dbReference type="ARBA" id="ARBA00020311"/>
    </source>
</evidence>
<evidence type="ECO:0000256" key="13">
    <source>
        <dbReference type="ARBA" id="ARBA00023125"/>
    </source>
</evidence>
<dbReference type="EC" id="2.7.7.7" evidence="3 16"/>
<keyword evidence="7 17" id="KW-0235">DNA replication</keyword>
<dbReference type="GO" id="GO:0003677">
    <property type="term" value="F:DNA binding"/>
    <property type="evidence" value="ECO:0007669"/>
    <property type="project" value="UniProtKB-UniRule"/>
</dbReference>
<dbReference type="FunFam" id="3.30.420.10:FF:000026">
    <property type="entry name" value="DNA polymerase I"/>
    <property type="match status" value="1"/>
</dbReference>
<keyword evidence="13 17" id="KW-0238">DNA-binding</keyword>
<comment type="similarity">
    <text evidence="1 17">Belongs to the DNA polymerase type-A family.</text>
</comment>
<dbReference type="FunFam" id="1.10.150.20:FF:000002">
    <property type="entry name" value="DNA polymerase I"/>
    <property type="match status" value="1"/>
</dbReference>
<dbReference type="SUPFAM" id="SSF56672">
    <property type="entry name" value="DNA/RNA polymerases"/>
    <property type="match status" value="1"/>
</dbReference>
<dbReference type="FunFam" id="1.10.150.20:FF:000003">
    <property type="entry name" value="DNA polymerase I"/>
    <property type="match status" value="1"/>
</dbReference>
<dbReference type="InterPro" id="IPR012337">
    <property type="entry name" value="RNaseH-like_sf"/>
</dbReference>
<evidence type="ECO:0000256" key="16">
    <source>
        <dbReference type="NCBIfam" id="TIGR00593"/>
    </source>
</evidence>
<dbReference type="Proteomes" id="UP000672602">
    <property type="component" value="Unassembled WGS sequence"/>
</dbReference>
<comment type="catalytic activity">
    <reaction evidence="15 17">
        <text>DNA(n) + a 2'-deoxyribonucleoside 5'-triphosphate = DNA(n+1) + diphosphate</text>
        <dbReference type="Rhea" id="RHEA:22508"/>
        <dbReference type="Rhea" id="RHEA-COMP:17339"/>
        <dbReference type="Rhea" id="RHEA-COMP:17340"/>
        <dbReference type="ChEBI" id="CHEBI:33019"/>
        <dbReference type="ChEBI" id="CHEBI:61560"/>
        <dbReference type="ChEBI" id="CHEBI:173112"/>
        <dbReference type="EC" id="2.7.7.7"/>
    </reaction>
</comment>
<dbReference type="PANTHER" id="PTHR10133:SF27">
    <property type="entry name" value="DNA POLYMERASE NU"/>
    <property type="match status" value="1"/>
</dbReference>
<keyword evidence="22" id="KW-1185">Reference proteome</keyword>
<keyword evidence="8" id="KW-0540">Nuclease</keyword>
<comment type="subunit">
    <text evidence="2">Single-chain monomer with multiple functions.</text>
</comment>
<dbReference type="InterPro" id="IPR002421">
    <property type="entry name" value="5-3_exonuclease"/>
</dbReference>
<dbReference type="PRINTS" id="PR00868">
    <property type="entry name" value="DNAPOLI"/>
</dbReference>
<dbReference type="InterPro" id="IPR019760">
    <property type="entry name" value="DNA-dir_DNA_pol_A_CS"/>
</dbReference>
<keyword evidence="5 17" id="KW-0808">Transferase</keyword>
<evidence type="ECO:0000256" key="2">
    <source>
        <dbReference type="ARBA" id="ARBA00011541"/>
    </source>
</evidence>
<dbReference type="InterPro" id="IPR029060">
    <property type="entry name" value="PIN-like_dom_sf"/>
</dbReference>
<protein>
    <recommendedName>
        <fullName evidence="4 16">DNA polymerase I</fullName>
        <ecNumber evidence="3 16">2.7.7.7</ecNumber>
    </recommendedName>
</protein>
<dbReference type="PANTHER" id="PTHR10133">
    <property type="entry name" value="DNA POLYMERASE I"/>
    <property type="match status" value="1"/>
</dbReference>
<organism evidence="21 22">
    <name type="scientific">Marivibrio halodurans</name>
    <dbReference type="NCBI Taxonomy" id="2039722"/>
    <lineage>
        <taxon>Bacteria</taxon>
        <taxon>Pseudomonadati</taxon>
        <taxon>Pseudomonadota</taxon>
        <taxon>Alphaproteobacteria</taxon>
        <taxon>Rhodospirillales</taxon>
        <taxon>Rhodospirillaceae</taxon>
        <taxon>Marivibrio</taxon>
    </lineage>
</organism>
<evidence type="ECO:0000256" key="7">
    <source>
        <dbReference type="ARBA" id="ARBA00022705"/>
    </source>
</evidence>
<dbReference type="InterPro" id="IPR002562">
    <property type="entry name" value="3'-5'_exonuclease_dom"/>
</dbReference>
<dbReference type="InterPro" id="IPR020045">
    <property type="entry name" value="DNA_polI_H3TH"/>
</dbReference>
<keyword evidence="11 17" id="KW-0269">Exonuclease</keyword>
<dbReference type="SUPFAM" id="SSF47807">
    <property type="entry name" value="5' to 3' exonuclease, C-terminal subdomain"/>
    <property type="match status" value="1"/>
</dbReference>
<dbReference type="Gene3D" id="1.10.150.20">
    <property type="entry name" value="5' to 3' exonuclease, C-terminal subdomain"/>
    <property type="match status" value="2"/>
</dbReference>
<sequence>MAAKHLYLIDGSGFIFRAFFALPPMNRADGTPTNAVFGFSQMVLKLIEETDADHVAVIFDAARENFRNEIYPDYKGHRPDAPEELIPQFALIREATEAFNCPSIEMEGYEADDLIATYARLAVEEGAEVTIVSSDKDLMQLVRPGVTMWDPMKNRTIGPDEVVEKFGVGPEKVVDVQALAGDSTDNVPGVPGIGVKTAAQLIEQFGDLETLLAKAEEIKQPKRRQSLIDYAEQARISQQLVRLKNDVDLQVPLQDLKRRELDRDRLIAFLKENEFKRLTARFESEMADEAEAPAEETAPDPKDADYVLVQDKKALQDWVEAAKKAGFIAVDTETTDLNTARAELVGVSLSTEPGRACYIPLAHRDPGETDLFGDSAEGGAPAQIPRDEAIAILKPMLEDPAVLKIGQNIKYDLSILAKHGVTVAPIDDTMLLSFVAEGGMHGHGMDALAELHLGLTPIKYAEVAGKGKNQVTFDHVPLDKALTYAAEDADITLRLWRKLKPMVLEKRLMTLYETIERPLVPVLAAMERAGILVDPQVLRAMSEDFGKRIGDLEGEIHQLAGTDFNVGSPKQLGEVLFDQMGLKGGKKTKTGAYSTNSDVLEPLAAEHEIVQKVLDWRMLSKLRSTYTDALVQDIDATTGRVHTSYMMTGAQTGRLSSTDPNLQNIPIRTEEGRKIRTAFVAPKGSVLISLDYSQIELRLVAHMAGIETLRDAFLDGQDIHAATASEVFGVPLDQMTPEVRRQAKAINFGIVYGISPFGLGRQIGVSTSEAKAYIDKYFERFPGIRDYMDETIAYCRKHGYVETIFGRRIHLGEINAKNPQQRGYAERQAINAPVQGSAADIIKRAMIRIPPVLAHESMKGVAMLLQVHDELIFEAPEDRADEAIEAIREVMEGASSPVVNISVPLVVEGGKGASWAEAH</sequence>
<dbReference type="InterPro" id="IPR001098">
    <property type="entry name" value="DNA-dir_DNA_pol_A_palm_dom"/>
</dbReference>
<evidence type="ECO:0000259" key="19">
    <source>
        <dbReference type="SMART" id="SM00475"/>
    </source>
</evidence>
<keyword evidence="12 17" id="KW-0239">DNA-directed DNA polymerase</keyword>
<comment type="function">
    <text evidence="17">In addition to polymerase activity, this DNA polymerase exhibits 3'-5' and 5'-3' exonuclease activity.</text>
</comment>
<dbReference type="InterPro" id="IPR020046">
    <property type="entry name" value="5-3_exonucl_a-hlix_arch_N"/>
</dbReference>
<keyword evidence="9 17" id="KW-0227">DNA damage</keyword>
<evidence type="ECO:0000256" key="6">
    <source>
        <dbReference type="ARBA" id="ARBA00022695"/>
    </source>
</evidence>
<dbReference type="Pfam" id="PF01367">
    <property type="entry name" value="5_3_exonuc"/>
    <property type="match status" value="1"/>
</dbReference>
<evidence type="ECO:0000259" key="20">
    <source>
        <dbReference type="SMART" id="SM00482"/>
    </source>
</evidence>
<feature type="domain" description="DNA-directed DNA polymerase family A palm" evidence="20">
    <location>
        <begin position="672"/>
        <end position="879"/>
    </location>
</feature>
<gene>
    <name evidence="17 21" type="primary">polA</name>
    <name evidence="21" type="ORF">KAJ83_05730</name>
</gene>
<dbReference type="Gene3D" id="3.30.420.10">
    <property type="entry name" value="Ribonuclease H-like superfamily/Ribonuclease H"/>
    <property type="match status" value="1"/>
</dbReference>
<dbReference type="InterPro" id="IPR008918">
    <property type="entry name" value="HhH2"/>
</dbReference>
<dbReference type="AlphaFoldDB" id="A0A8J7S0K8"/>
<dbReference type="SMART" id="SM00279">
    <property type="entry name" value="HhH2"/>
    <property type="match status" value="1"/>
</dbReference>
<dbReference type="Gene3D" id="3.40.50.1010">
    <property type="entry name" value="5'-nuclease"/>
    <property type="match status" value="1"/>
</dbReference>
<feature type="domain" description="3'-5' exonuclease" evidence="18">
    <location>
        <begin position="306"/>
        <end position="504"/>
    </location>
</feature>
<evidence type="ECO:0000313" key="21">
    <source>
        <dbReference type="EMBL" id="MBP5856499.1"/>
    </source>
</evidence>
<evidence type="ECO:0000256" key="14">
    <source>
        <dbReference type="ARBA" id="ARBA00023204"/>
    </source>
</evidence>
<evidence type="ECO:0000259" key="18">
    <source>
        <dbReference type="SMART" id="SM00474"/>
    </source>
</evidence>
<comment type="caution">
    <text evidence="21">The sequence shown here is derived from an EMBL/GenBank/DDBJ whole genome shotgun (WGS) entry which is preliminary data.</text>
</comment>
<dbReference type="Pfam" id="PF00476">
    <property type="entry name" value="DNA_pol_A"/>
    <property type="match status" value="1"/>
</dbReference>
<evidence type="ECO:0000256" key="3">
    <source>
        <dbReference type="ARBA" id="ARBA00012417"/>
    </source>
</evidence>
<dbReference type="SMART" id="SM00482">
    <property type="entry name" value="POLAc"/>
    <property type="match status" value="1"/>
</dbReference>
<dbReference type="CDD" id="cd08637">
    <property type="entry name" value="DNA_pol_A_pol_I_C"/>
    <property type="match status" value="1"/>
</dbReference>
<dbReference type="SMART" id="SM00475">
    <property type="entry name" value="53EXOc"/>
    <property type="match status" value="1"/>
</dbReference>
<dbReference type="Gene3D" id="1.20.1060.10">
    <property type="entry name" value="Taq DNA Polymerase, Chain T, domain 4"/>
    <property type="match status" value="1"/>
</dbReference>
<dbReference type="CDD" id="cd09859">
    <property type="entry name" value="PIN_53EXO"/>
    <property type="match status" value="1"/>
</dbReference>
<dbReference type="SUPFAM" id="SSF88723">
    <property type="entry name" value="PIN domain-like"/>
    <property type="match status" value="1"/>
</dbReference>
<dbReference type="InterPro" id="IPR002298">
    <property type="entry name" value="DNA_polymerase_A"/>
</dbReference>
<dbReference type="Pfam" id="PF02739">
    <property type="entry name" value="5_3_exonuc_N"/>
    <property type="match status" value="1"/>
</dbReference>
<dbReference type="CDD" id="cd09898">
    <property type="entry name" value="H3TH_53EXO"/>
    <property type="match status" value="1"/>
</dbReference>
<reference evidence="21" key="1">
    <citation type="submission" date="2021-04" db="EMBL/GenBank/DDBJ databases">
        <authorList>
            <person name="Zhang D.-C."/>
        </authorList>
    </citation>
    <scope>NUCLEOTIDE SEQUENCE</scope>
    <source>
        <strain evidence="21">CGMCC 1.15697</strain>
    </source>
</reference>
<evidence type="ECO:0000256" key="10">
    <source>
        <dbReference type="ARBA" id="ARBA00022801"/>
    </source>
</evidence>
<dbReference type="NCBIfam" id="NF004397">
    <property type="entry name" value="PRK05755.1"/>
    <property type="match status" value="1"/>
</dbReference>
<keyword evidence="10 17" id="KW-0378">Hydrolase</keyword>
<dbReference type="RefSeq" id="WP_210681067.1">
    <property type="nucleotide sequence ID" value="NZ_JAGMWN010000002.1"/>
</dbReference>
<keyword evidence="6 17" id="KW-0548">Nucleotidyltransferase</keyword>
<dbReference type="GO" id="GO:0006302">
    <property type="term" value="P:double-strand break repair"/>
    <property type="evidence" value="ECO:0007669"/>
    <property type="project" value="TreeGrafter"/>
</dbReference>
<proteinExistence type="inferred from homology"/>
<evidence type="ECO:0000256" key="12">
    <source>
        <dbReference type="ARBA" id="ARBA00022932"/>
    </source>
</evidence>
<evidence type="ECO:0000256" key="17">
    <source>
        <dbReference type="RuleBase" id="RU004460"/>
    </source>
</evidence>
<dbReference type="CDD" id="cd06139">
    <property type="entry name" value="DNA_polA_I_Ecoli_like_exo"/>
    <property type="match status" value="1"/>
</dbReference>
<dbReference type="EMBL" id="JAGMWN010000002">
    <property type="protein sequence ID" value="MBP5856499.1"/>
    <property type="molecule type" value="Genomic_DNA"/>
</dbReference>
<evidence type="ECO:0000256" key="5">
    <source>
        <dbReference type="ARBA" id="ARBA00022679"/>
    </source>
</evidence>
<feature type="domain" description="5'-3' exonuclease" evidence="19">
    <location>
        <begin position="4"/>
        <end position="259"/>
    </location>
</feature>
<dbReference type="GO" id="GO:0003887">
    <property type="term" value="F:DNA-directed DNA polymerase activity"/>
    <property type="evidence" value="ECO:0007669"/>
    <property type="project" value="UniProtKB-UniRule"/>
</dbReference>
<dbReference type="InterPro" id="IPR036397">
    <property type="entry name" value="RNaseH_sf"/>
</dbReference>
<dbReference type="FunFam" id="1.20.1060.10:FF:000001">
    <property type="entry name" value="DNA polymerase I"/>
    <property type="match status" value="1"/>
</dbReference>
<evidence type="ECO:0000256" key="15">
    <source>
        <dbReference type="ARBA" id="ARBA00049244"/>
    </source>
</evidence>
<dbReference type="Pfam" id="PF01612">
    <property type="entry name" value="DNA_pol_A_exo1"/>
    <property type="match status" value="1"/>
</dbReference>
<evidence type="ECO:0000256" key="1">
    <source>
        <dbReference type="ARBA" id="ARBA00007705"/>
    </source>
</evidence>
<dbReference type="PROSITE" id="PS00447">
    <property type="entry name" value="DNA_POLYMERASE_A"/>
    <property type="match status" value="1"/>
</dbReference>
<evidence type="ECO:0000256" key="11">
    <source>
        <dbReference type="ARBA" id="ARBA00022839"/>
    </source>
</evidence>
<evidence type="ECO:0000256" key="8">
    <source>
        <dbReference type="ARBA" id="ARBA00022722"/>
    </source>
</evidence>
<dbReference type="Gene3D" id="3.30.70.370">
    <property type="match status" value="1"/>
</dbReference>
<dbReference type="NCBIfam" id="TIGR00593">
    <property type="entry name" value="pola"/>
    <property type="match status" value="1"/>
</dbReference>
<dbReference type="SUPFAM" id="SSF53098">
    <property type="entry name" value="Ribonuclease H-like"/>
    <property type="match status" value="1"/>
</dbReference>
<dbReference type="SMART" id="SM00474">
    <property type="entry name" value="35EXOc"/>
    <property type="match status" value="1"/>
</dbReference>
<dbReference type="InterPro" id="IPR018320">
    <property type="entry name" value="DNA_polymerase_1"/>
</dbReference>
<name>A0A8J7S0K8_9PROT</name>
<dbReference type="InterPro" id="IPR043502">
    <property type="entry name" value="DNA/RNA_pol_sf"/>
</dbReference>